<proteinExistence type="predicted"/>
<sequence>MNLWIYSSAIEIHKTACSLVLFGAETLKRAKVIKEINILEDIHYGLGYGRIHSDSPVISEFFFEYLIDSIKILIFFENYMKAELMMKGICVHKLNGGIPAFTRLAKEQFRRPIRLDEIDKIQPFQIEEEFKVIQHQAIRETTLGYSELTKSFNYLNHYEIDSSKLEFISQINKTRNRLHFNNSIDFELTEEFISNIKAVNQFADDMINKFLNWYSNK</sequence>
<accession>A0ABP8LS87</accession>
<keyword evidence="2" id="KW-1185">Reference proteome</keyword>
<protein>
    <recommendedName>
        <fullName evidence="3">HEPN domain-containing protein</fullName>
    </recommendedName>
</protein>
<dbReference type="EMBL" id="BAABHC010000014">
    <property type="protein sequence ID" value="GAA4433455.1"/>
    <property type="molecule type" value="Genomic_DNA"/>
</dbReference>
<name>A0ABP8LS87_9BACT</name>
<dbReference type="Proteomes" id="UP001500552">
    <property type="component" value="Unassembled WGS sequence"/>
</dbReference>
<comment type="caution">
    <text evidence="1">The sequence shown here is derived from an EMBL/GenBank/DDBJ whole genome shotgun (WGS) entry which is preliminary data.</text>
</comment>
<organism evidence="1 2">
    <name type="scientific">Pontibacter saemangeumensis</name>
    <dbReference type="NCBI Taxonomy" id="1084525"/>
    <lineage>
        <taxon>Bacteria</taxon>
        <taxon>Pseudomonadati</taxon>
        <taxon>Bacteroidota</taxon>
        <taxon>Cytophagia</taxon>
        <taxon>Cytophagales</taxon>
        <taxon>Hymenobacteraceae</taxon>
        <taxon>Pontibacter</taxon>
    </lineage>
</organism>
<evidence type="ECO:0008006" key="3">
    <source>
        <dbReference type="Google" id="ProtNLM"/>
    </source>
</evidence>
<evidence type="ECO:0000313" key="2">
    <source>
        <dbReference type="Proteomes" id="UP001500552"/>
    </source>
</evidence>
<gene>
    <name evidence="1" type="ORF">GCM10023188_22940</name>
</gene>
<reference evidence="2" key="1">
    <citation type="journal article" date="2019" name="Int. J. Syst. Evol. Microbiol.">
        <title>The Global Catalogue of Microorganisms (GCM) 10K type strain sequencing project: providing services to taxonomists for standard genome sequencing and annotation.</title>
        <authorList>
            <consortium name="The Broad Institute Genomics Platform"/>
            <consortium name="The Broad Institute Genome Sequencing Center for Infectious Disease"/>
            <person name="Wu L."/>
            <person name="Ma J."/>
        </authorList>
    </citation>
    <scope>NUCLEOTIDE SEQUENCE [LARGE SCALE GENOMIC DNA]</scope>
    <source>
        <strain evidence="2">JCM 17926</strain>
    </source>
</reference>
<evidence type="ECO:0000313" key="1">
    <source>
        <dbReference type="EMBL" id="GAA4433455.1"/>
    </source>
</evidence>